<accession>A0AAD7FHU3</accession>
<dbReference type="EMBL" id="JARKIF010000013">
    <property type="protein sequence ID" value="KAJ7624803.1"/>
    <property type="molecule type" value="Genomic_DNA"/>
</dbReference>
<dbReference type="InterPro" id="IPR014752">
    <property type="entry name" value="Arrestin-like_C"/>
</dbReference>
<protein>
    <recommendedName>
        <fullName evidence="4">Arrestin-like N-terminal domain-containing protein</fullName>
    </recommendedName>
</protein>
<organism evidence="2 3">
    <name type="scientific">Roridomyces roridus</name>
    <dbReference type="NCBI Taxonomy" id="1738132"/>
    <lineage>
        <taxon>Eukaryota</taxon>
        <taxon>Fungi</taxon>
        <taxon>Dikarya</taxon>
        <taxon>Basidiomycota</taxon>
        <taxon>Agaricomycotina</taxon>
        <taxon>Agaricomycetes</taxon>
        <taxon>Agaricomycetidae</taxon>
        <taxon>Agaricales</taxon>
        <taxon>Marasmiineae</taxon>
        <taxon>Mycenaceae</taxon>
        <taxon>Roridomyces</taxon>
    </lineage>
</organism>
<evidence type="ECO:0000313" key="3">
    <source>
        <dbReference type="Proteomes" id="UP001221142"/>
    </source>
</evidence>
<dbReference type="AlphaFoldDB" id="A0AAD7FHU3"/>
<dbReference type="Gene3D" id="2.60.40.640">
    <property type="match status" value="1"/>
</dbReference>
<comment type="caution">
    <text evidence="2">The sequence shown here is derived from an EMBL/GenBank/DDBJ whole genome shotgun (WGS) entry which is preliminary data.</text>
</comment>
<evidence type="ECO:0000313" key="2">
    <source>
        <dbReference type="EMBL" id="KAJ7624803.1"/>
    </source>
</evidence>
<keyword evidence="3" id="KW-1185">Reference proteome</keyword>
<evidence type="ECO:0000256" key="1">
    <source>
        <dbReference type="SAM" id="MobiDB-lite"/>
    </source>
</evidence>
<proteinExistence type="predicted"/>
<feature type="region of interest" description="Disordered" evidence="1">
    <location>
        <begin position="1"/>
        <end position="27"/>
    </location>
</feature>
<evidence type="ECO:0008006" key="4">
    <source>
        <dbReference type="Google" id="ProtNLM"/>
    </source>
</evidence>
<gene>
    <name evidence="2" type="ORF">FB45DRAFT_924243</name>
</gene>
<feature type="compositionally biased region" description="Polar residues" evidence="1">
    <location>
        <begin position="1"/>
        <end position="13"/>
    </location>
</feature>
<name>A0AAD7FHU3_9AGAR</name>
<sequence length="424" mass="46033">MSLGRTSSSSTLFSLEPPSYSPSGPLPTYFPSASSSELLHDQTPGYSKFNGTIIRKFGRDTLVLTNQDPHADFPTYGLRVPVSGFLELEERDKVSEVVLSLQGKIEARATQRGSLSKKILDESHTLWGLTKSTPASDADAACPSTLPFSLDLPVQFDRDGKIHRLPPSYNMTFSVMGGTWVKITYTLSVAITRGRGRSRIPQPAFLRTNTTTVPLRYTPRTRPAQAIQSTANAHPMYMPDQWRRTSTTMHPTVPAARRQLPAPQTTTIDVHLFTPSSGVLSLTDPIPIHVQLAGNPLSLGEFIASSATSQLCEAQVQASVVRQLVLQINGKDEACQYTLGSTSLTPTTTFTGTASASTFDWAGDFRLEHGSGDVGSFNAGIVQAQDFILVEIVPAGYKSRSRCQSYGRVRLSQGVRLVAGELPD</sequence>
<dbReference type="Proteomes" id="UP001221142">
    <property type="component" value="Unassembled WGS sequence"/>
</dbReference>
<reference evidence="2" key="1">
    <citation type="submission" date="2023-03" db="EMBL/GenBank/DDBJ databases">
        <title>Massive genome expansion in bonnet fungi (Mycena s.s.) driven by repeated elements and novel gene families across ecological guilds.</title>
        <authorList>
            <consortium name="Lawrence Berkeley National Laboratory"/>
            <person name="Harder C.B."/>
            <person name="Miyauchi S."/>
            <person name="Viragh M."/>
            <person name="Kuo A."/>
            <person name="Thoen E."/>
            <person name="Andreopoulos B."/>
            <person name="Lu D."/>
            <person name="Skrede I."/>
            <person name="Drula E."/>
            <person name="Henrissat B."/>
            <person name="Morin E."/>
            <person name="Kohler A."/>
            <person name="Barry K."/>
            <person name="LaButti K."/>
            <person name="Morin E."/>
            <person name="Salamov A."/>
            <person name="Lipzen A."/>
            <person name="Mereny Z."/>
            <person name="Hegedus B."/>
            <person name="Baldrian P."/>
            <person name="Stursova M."/>
            <person name="Weitz H."/>
            <person name="Taylor A."/>
            <person name="Grigoriev I.V."/>
            <person name="Nagy L.G."/>
            <person name="Martin F."/>
            <person name="Kauserud H."/>
        </authorList>
    </citation>
    <scope>NUCLEOTIDE SEQUENCE</scope>
    <source>
        <strain evidence="2">9284</strain>
    </source>
</reference>